<name>A0ACD4R6L9_9BACI</name>
<organism evidence="1 2">
    <name type="scientific">Metabacillus hrfriensis</name>
    <dbReference type="NCBI Taxonomy" id="3048891"/>
    <lineage>
        <taxon>Bacteria</taxon>
        <taxon>Bacillati</taxon>
        <taxon>Bacillota</taxon>
        <taxon>Bacilli</taxon>
        <taxon>Bacillales</taxon>
        <taxon>Bacillaceae</taxon>
        <taxon>Metabacillus</taxon>
    </lineage>
</organism>
<keyword evidence="1" id="KW-0808">Transferase</keyword>
<accession>A0ACD4R6L9</accession>
<reference evidence="2" key="1">
    <citation type="journal article" date="2025" name="Aquaculture">
        <title>Assessment of the bioflocculant production and safety properties of Metabacillus hrfriensis sp. nov. based on phenotypic and whole-genome sequencing analysis.</title>
        <authorList>
            <person name="Zhang R."/>
            <person name="Zhao Z."/>
            <person name="Luo L."/>
            <person name="Wang S."/>
            <person name="Guo K."/>
            <person name="Xu W."/>
        </authorList>
    </citation>
    <scope>NUCLEOTIDE SEQUENCE [LARGE SCALE GENOMIC DNA]</scope>
    <source>
        <strain evidence="2">CT-WN-B3</strain>
    </source>
</reference>
<dbReference type="Proteomes" id="UP001226091">
    <property type="component" value="Chromosome"/>
</dbReference>
<sequence length="250" mass="28893">MKQNKYDDANFFSAYEQMPRSIDGLKAAGEWHVLKALLPELSNKNVLDLGCGFGWHCRYAREQQARSVTGIDISEKMLQKAREKTDDPFISYIKMPIEEIHFSDSQFDVVISSLAFHYIKSFDTICKKVYECLAPGGTFVFSVEHPIFTAREEQDWFIDEQGIRIHWPVDNYQSEGLRETTFLTENVVKYHRTISTYINDLIGAGFSIRVIKEPVPSDEMVKSVPDMKDEIRRPMFLIISAEKEMTSLLK</sequence>
<keyword evidence="1" id="KW-0489">Methyltransferase</keyword>
<gene>
    <name evidence="1" type="ORF">QLQ22_15545</name>
</gene>
<protein>
    <submittedName>
        <fullName evidence="1">Class I SAM-dependent methyltransferase</fullName>
        <ecNumber evidence="1">2.1.1.-</ecNumber>
    </submittedName>
</protein>
<evidence type="ECO:0000313" key="1">
    <source>
        <dbReference type="EMBL" id="WHZ56112.1"/>
    </source>
</evidence>
<keyword evidence="2" id="KW-1185">Reference proteome</keyword>
<dbReference type="EMBL" id="CP126116">
    <property type="protein sequence ID" value="WHZ56112.1"/>
    <property type="molecule type" value="Genomic_DNA"/>
</dbReference>
<proteinExistence type="predicted"/>
<dbReference type="EC" id="2.1.1.-" evidence="1"/>
<evidence type="ECO:0000313" key="2">
    <source>
        <dbReference type="Proteomes" id="UP001226091"/>
    </source>
</evidence>